<dbReference type="Gene3D" id="6.10.250.600">
    <property type="match status" value="1"/>
</dbReference>
<comment type="similarity">
    <text evidence="2 5">Belongs to the acyl-CoA dehydrogenase family.</text>
</comment>
<proteinExistence type="inferred from homology"/>
<evidence type="ECO:0000256" key="2">
    <source>
        <dbReference type="ARBA" id="ARBA00009347"/>
    </source>
</evidence>
<evidence type="ECO:0000256" key="5">
    <source>
        <dbReference type="RuleBase" id="RU362125"/>
    </source>
</evidence>
<dbReference type="InterPro" id="IPR009075">
    <property type="entry name" value="AcylCo_DH/oxidase_C"/>
</dbReference>
<keyword evidence="10" id="KW-1185">Reference proteome</keyword>
<dbReference type="RefSeq" id="WP_210202274.1">
    <property type="nucleotide sequence ID" value="NZ_PQFZ01000001.1"/>
</dbReference>
<evidence type="ECO:0000313" key="9">
    <source>
        <dbReference type="EMBL" id="POR57007.1"/>
    </source>
</evidence>
<dbReference type="AlphaFoldDB" id="A0A2S4MRU7"/>
<dbReference type="Pfam" id="PF02770">
    <property type="entry name" value="Acyl-CoA_dh_M"/>
    <property type="match status" value="1"/>
</dbReference>
<dbReference type="Proteomes" id="UP000236919">
    <property type="component" value="Unassembled WGS sequence"/>
</dbReference>
<dbReference type="InterPro" id="IPR041504">
    <property type="entry name" value="AidB_N"/>
</dbReference>
<dbReference type="PANTHER" id="PTHR42707">
    <property type="entry name" value="ACYL-COA DEHYDROGENASE"/>
    <property type="match status" value="1"/>
</dbReference>
<comment type="caution">
    <text evidence="9">The sequence shown here is derived from an EMBL/GenBank/DDBJ whole genome shotgun (WGS) entry which is preliminary data.</text>
</comment>
<evidence type="ECO:0000259" key="6">
    <source>
        <dbReference type="Pfam" id="PF00441"/>
    </source>
</evidence>
<dbReference type="EMBL" id="PQFZ01000001">
    <property type="protein sequence ID" value="POR57007.1"/>
    <property type="molecule type" value="Genomic_DNA"/>
</dbReference>
<gene>
    <name evidence="9" type="ORF">CYD53_101531</name>
</gene>
<organism evidence="9 10">
    <name type="scientific">Bosea psychrotolerans</name>
    <dbReference type="NCBI Taxonomy" id="1871628"/>
    <lineage>
        <taxon>Bacteria</taxon>
        <taxon>Pseudomonadati</taxon>
        <taxon>Pseudomonadota</taxon>
        <taxon>Alphaproteobacteria</taxon>
        <taxon>Hyphomicrobiales</taxon>
        <taxon>Boseaceae</taxon>
        <taxon>Bosea</taxon>
    </lineage>
</organism>
<protein>
    <submittedName>
        <fullName evidence="9">Putative acyl-CoA dehydrogenase</fullName>
    </submittedName>
</protein>
<sequence length="551" mass="59693">MTMDTTPRYSTYEVTNQAPPLTDYDAFAADPVLQAAISAFGASWAMDRLHETGRCVGSAQVQELARLANRFTPEARTHDRFGNRIDQIAFHPAWHELMGLTIGQETHALCWNRPGPGAQVARAALQYLWYGAESGVCCPISMTYSAIPILKQDAARWAEWGALITSNAYDSRQGPAATKTGATVGMAMTETQGGSDLRQTQALARDNGDGTHSLFGQKWFFSVPHSDVFLTLARTGEGVSCFVVAGWLPSGERNGIAIQRLKEKCGNRSNASAEIEFRGAIGHMLGEPGRGLRTGLAMNHNTRLDIAAASAGLMRQAVAQAAHHCAHRHAFQRALIDQPIMQNVLADLAIEAEAAAWLAFRLFAAVDRQESSESERLLARIGAPIAKYWVAKRTPAVLAEALECHGGNGFIEEHAMARHYREAPLNSIWEGSGNVICLDVLRSLEREPGALPALLDELRAAKGADRRYDAALAALDSALPDLVRQEGQARRLVERLALLLQASLLLRHAAHEVADAFIASRLDGGWSGHFGDLPMGMDAASLARRAVPVLS</sequence>
<evidence type="ECO:0000259" key="7">
    <source>
        <dbReference type="Pfam" id="PF02770"/>
    </source>
</evidence>
<dbReference type="SUPFAM" id="SSF47203">
    <property type="entry name" value="Acyl-CoA dehydrogenase C-terminal domain-like"/>
    <property type="match status" value="1"/>
</dbReference>
<dbReference type="PANTHER" id="PTHR42707:SF3">
    <property type="entry name" value="ACYL-COA DEHYDROGENASE AIDB-RELATED"/>
    <property type="match status" value="1"/>
</dbReference>
<evidence type="ECO:0000256" key="1">
    <source>
        <dbReference type="ARBA" id="ARBA00001974"/>
    </source>
</evidence>
<dbReference type="InterPro" id="IPR052904">
    <property type="entry name" value="Acyl-CoA_dehydrogenase-like"/>
</dbReference>
<evidence type="ECO:0000259" key="8">
    <source>
        <dbReference type="Pfam" id="PF18158"/>
    </source>
</evidence>
<keyword evidence="3 5" id="KW-0285">Flavoprotein</keyword>
<feature type="domain" description="Acyl-CoA oxidase/dehydrogenase middle" evidence="7">
    <location>
        <begin position="185"/>
        <end position="278"/>
    </location>
</feature>
<dbReference type="Gene3D" id="2.40.110.20">
    <property type="match status" value="1"/>
</dbReference>
<feature type="domain" description="Acyl-CoA dehydrogenase/oxidase C-terminal" evidence="6">
    <location>
        <begin position="289"/>
        <end position="444"/>
    </location>
</feature>
<dbReference type="PROSITE" id="PS00073">
    <property type="entry name" value="ACYL_COA_DH_2"/>
    <property type="match status" value="1"/>
</dbReference>
<dbReference type="InterPro" id="IPR006089">
    <property type="entry name" value="Acyl-CoA_DH_CS"/>
</dbReference>
<evidence type="ECO:0000256" key="3">
    <source>
        <dbReference type="ARBA" id="ARBA00022630"/>
    </source>
</evidence>
<dbReference type="InterPro" id="IPR009100">
    <property type="entry name" value="AcylCoA_DH/oxidase_NM_dom_sf"/>
</dbReference>
<dbReference type="GO" id="GO:0003995">
    <property type="term" value="F:acyl-CoA dehydrogenase activity"/>
    <property type="evidence" value="ECO:0007669"/>
    <property type="project" value="InterPro"/>
</dbReference>
<accession>A0A2S4MRU7</accession>
<name>A0A2S4MRU7_9HYPH</name>
<dbReference type="Gene3D" id="1.20.140.10">
    <property type="entry name" value="Butyryl-CoA Dehydrogenase, subunit A, domain 3"/>
    <property type="match status" value="1"/>
</dbReference>
<reference evidence="9 10" key="1">
    <citation type="submission" date="2018-01" db="EMBL/GenBank/DDBJ databases">
        <title>Genomic Encyclopedia of Type Strains, Phase III (KMG-III): the genomes of soil and plant-associated and newly described type strains.</title>
        <authorList>
            <person name="Whitman W."/>
        </authorList>
    </citation>
    <scope>NUCLEOTIDE SEQUENCE [LARGE SCALE GENOMIC DNA]</scope>
    <source>
        <strain evidence="9 10">1131</strain>
    </source>
</reference>
<dbReference type="InterPro" id="IPR006091">
    <property type="entry name" value="Acyl-CoA_Oxase/DH_mid-dom"/>
</dbReference>
<feature type="domain" description="Adaptive response protein AidB N-terminal" evidence="8">
    <location>
        <begin position="16"/>
        <end position="171"/>
    </location>
</feature>
<comment type="cofactor">
    <cofactor evidence="1 5">
        <name>FAD</name>
        <dbReference type="ChEBI" id="CHEBI:57692"/>
    </cofactor>
</comment>
<dbReference type="InterPro" id="IPR036250">
    <property type="entry name" value="AcylCo_DH-like_C"/>
</dbReference>
<dbReference type="Pfam" id="PF18158">
    <property type="entry name" value="AidB_N"/>
    <property type="match status" value="1"/>
</dbReference>
<keyword evidence="5" id="KW-0560">Oxidoreductase</keyword>
<evidence type="ECO:0000313" key="10">
    <source>
        <dbReference type="Proteomes" id="UP000236919"/>
    </source>
</evidence>
<dbReference type="Pfam" id="PF00441">
    <property type="entry name" value="Acyl-CoA_dh_1"/>
    <property type="match status" value="1"/>
</dbReference>
<keyword evidence="4 5" id="KW-0274">FAD</keyword>
<dbReference type="SUPFAM" id="SSF56645">
    <property type="entry name" value="Acyl-CoA dehydrogenase NM domain-like"/>
    <property type="match status" value="1"/>
</dbReference>
<evidence type="ECO:0000256" key="4">
    <source>
        <dbReference type="ARBA" id="ARBA00022827"/>
    </source>
</evidence>